<gene>
    <name evidence="1" type="ORF">DAPPUDRAFT_259726</name>
</gene>
<evidence type="ECO:0000313" key="1">
    <source>
        <dbReference type="EMBL" id="EFX68675.1"/>
    </source>
</evidence>
<organism evidence="1 2">
    <name type="scientific">Daphnia pulex</name>
    <name type="common">Water flea</name>
    <dbReference type="NCBI Taxonomy" id="6669"/>
    <lineage>
        <taxon>Eukaryota</taxon>
        <taxon>Metazoa</taxon>
        <taxon>Ecdysozoa</taxon>
        <taxon>Arthropoda</taxon>
        <taxon>Crustacea</taxon>
        <taxon>Branchiopoda</taxon>
        <taxon>Diplostraca</taxon>
        <taxon>Cladocera</taxon>
        <taxon>Anomopoda</taxon>
        <taxon>Daphniidae</taxon>
        <taxon>Daphnia</taxon>
    </lineage>
</organism>
<evidence type="ECO:0000313" key="2">
    <source>
        <dbReference type="Proteomes" id="UP000000305"/>
    </source>
</evidence>
<dbReference type="Proteomes" id="UP000000305">
    <property type="component" value="Unassembled WGS sequence"/>
</dbReference>
<protein>
    <submittedName>
        <fullName evidence="1">Uncharacterized protein</fullName>
    </submittedName>
</protein>
<keyword evidence="2" id="KW-1185">Reference proteome</keyword>
<dbReference type="InParanoid" id="E9HHR6"/>
<proteinExistence type="predicted"/>
<dbReference type="EMBL" id="GL732650">
    <property type="protein sequence ID" value="EFX68675.1"/>
    <property type="molecule type" value="Genomic_DNA"/>
</dbReference>
<name>E9HHR6_DAPPU</name>
<dbReference type="HOGENOM" id="CLU_2640597_0_0_1"/>
<accession>E9HHR6</accession>
<dbReference type="KEGG" id="dpx:DAPPUDRAFT_259726"/>
<dbReference type="AlphaFoldDB" id="E9HHR6"/>
<reference evidence="1 2" key="1">
    <citation type="journal article" date="2011" name="Science">
        <title>The ecoresponsive genome of Daphnia pulex.</title>
        <authorList>
            <person name="Colbourne J.K."/>
            <person name="Pfrender M.E."/>
            <person name="Gilbert D."/>
            <person name="Thomas W.K."/>
            <person name="Tucker A."/>
            <person name="Oakley T.H."/>
            <person name="Tokishita S."/>
            <person name="Aerts A."/>
            <person name="Arnold G.J."/>
            <person name="Basu M.K."/>
            <person name="Bauer D.J."/>
            <person name="Caceres C.E."/>
            <person name="Carmel L."/>
            <person name="Casola C."/>
            <person name="Choi J.H."/>
            <person name="Detter J.C."/>
            <person name="Dong Q."/>
            <person name="Dusheyko S."/>
            <person name="Eads B.D."/>
            <person name="Frohlich T."/>
            <person name="Geiler-Samerotte K.A."/>
            <person name="Gerlach D."/>
            <person name="Hatcher P."/>
            <person name="Jogdeo S."/>
            <person name="Krijgsveld J."/>
            <person name="Kriventseva E.V."/>
            <person name="Kultz D."/>
            <person name="Laforsch C."/>
            <person name="Lindquist E."/>
            <person name="Lopez J."/>
            <person name="Manak J.R."/>
            <person name="Muller J."/>
            <person name="Pangilinan J."/>
            <person name="Patwardhan R.P."/>
            <person name="Pitluck S."/>
            <person name="Pritham E.J."/>
            <person name="Rechtsteiner A."/>
            <person name="Rho M."/>
            <person name="Rogozin I.B."/>
            <person name="Sakarya O."/>
            <person name="Salamov A."/>
            <person name="Schaack S."/>
            <person name="Shapiro H."/>
            <person name="Shiga Y."/>
            <person name="Skalitzky C."/>
            <person name="Smith Z."/>
            <person name="Souvorov A."/>
            <person name="Sung W."/>
            <person name="Tang Z."/>
            <person name="Tsuchiya D."/>
            <person name="Tu H."/>
            <person name="Vos H."/>
            <person name="Wang M."/>
            <person name="Wolf Y.I."/>
            <person name="Yamagata H."/>
            <person name="Yamada T."/>
            <person name="Ye Y."/>
            <person name="Shaw J.R."/>
            <person name="Andrews J."/>
            <person name="Crease T.J."/>
            <person name="Tang H."/>
            <person name="Lucas S.M."/>
            <person name="Robertson H.M."/>
            <person name="Bork P."/>
            <person name="Koonin E.V."/>
            <person name="Zdobnov E.M."/>
            <person name="Grigoriev I.V."/>
            <person name="Lynch M."/>
            <person name="Boore J.L."/>
        </authorList>
    </citation>
    <scope>NUCLEOTIDE SEQUENCE [LARGE SCALE GENOMIC DNA]</scope>
</reference>
<sequence length="77" mass="8736">MEFMDFMGRNYADDERAALRHGNSTKTTNYQRLEVIEDAALASRIDPISPILQLEKMGNARSVYLLNLFKMAAPKSV</sequence>